<feature type="transmembrane region" description="Helical" evidence="8">
    <location>
        <begin position="145"/>
        <end position="169"/>
    </location>
</feature>
<dbReference type="GO" id="GO:0005886">
    <property type="term" value="C:plasma membrane"/>
    <property type="evidence" value="ECO:0007669"/>
    <property type="project" value="UniProtKB-SubCell"/>
</dbReference>
<proteinExistence type="inferred from homology"/>
<feature type="transmembrane region" description="Helical" evidence="8">
    <location>
        <begin position="280"/>
        <end position="305"/>
    </location>
</feature>
<feature type="domain" description="Major facilitator superfamily (MFS) profile" evidence="9">
    <location>
        <begin position="21"/>
        <end position="480"/>
    </location>
</feature>
<feature type="transmembrane region" description="Helical" evidence="8">
    <location>
        <begin position="21"/>
        <end position="43"/>
    </location>
</feature>
<reference evidence="11" key="1">
    <citation type="journal article" date="2020" name="MBio">
        <title>Horizontal gene transfer to a defensive symbiont with a reduced genome amongst a multipartite beetle microbiome.</title>
        <authorList>
            <person name="Waterworth S.C."/>
            <person name="Florez L.V."/>
            <person name="Rees E.R."/>
            <person name="Hertweck C."/>
            <person name="Kaltenpoth M."/>
            <person name="Kwan J.C."/>
        </authorList>
    </citation>
    <scope>NUCLEOTIDE SEQUENCE [LARGE SCALE GENOMIC DNA]</scope>
</reference>
<feature type="transmembrane region" description="Helical" evidence="8">
    <location>
        <begin position="237"/>
        <end position="260"/>
    </location>
</feature>
<comment type="subcellular location">
    <subcellularLocation>
        <location evidence="1">Cell membrane</location>
        <topology evidence="1">Multi-pass membrane protein</topology>
    </subcellularLocation>
</comment>
<feature type="transmembrane region" description="Helical" evidence="8">
    <location>
        <begin position="453"/>
        <end position="473"/>
    </location>
</feature>
<sequence>MELFTDLPSDEGLPGAERRKAMIAVMTATTMAVFDGTIVNVALPQISRALDASPAASIWVANAYLLAVAMTLATFASLSSRVGFRALFTAGLFVFTLASLGCALSTSVDMLIGMRVLQGLGGAAMLSIAPAIHRTVFPNRLLGRILGLNAVLVAASTAIGPVLGGTLLAALGWEWIFAINVPLGMIAVWLSMSAIPDTRKPGKAPFDTIGAILSAIAMGALILAADTCSRLAESGEAHAAALTAGAYALVAVVASLAFVWDQRRARDPLLPLDIFASTRFSLAALTSLASFVGQGIAFVALPFLFQNAYGYSAFQSAALFTPWPIGIVLVAPHAGRLADRYSPAALSTIGLAVFTLGLALLALLPDQAQAWDIGWRALVCGMGFGFFQSPNNREMLSNVSRERSGNASGVLAIMRTFGQCLGAALLGVILSVYTARAIAHGELQMSAAQDGLAIRLSLWVAVAATALATAVSLSRIRSVRAGTA</sequence>
<dbReference type="PANTHER" id="PTHR42718">
    <property type="entry name" value="MAJOR FACILITATOR SUPERFAMILY MULTIDRUG TRANSPORTER MFSC"/>
    <property type="match status" value="1"/>
</dbReference>
<evidence type="ECO:0000259" key="9">
    <source>
        <dbReference type="PROSITE" id="PS50850"/>
    </source>
</evidence>
<evidence type="ECO:0000256" key="2">
    <source>
        <dbReference type="ARBA" id="ARBA00008537"/>
    </source>
</evidence>
<dbReference type="Gene3D" id="1.20.1720.10">
    <property type="entry name" value="Multidrug resistance protein D"/>
    <property type="match status" value="1"/>
</dbReference>
<dbReference type="Proteomes" id="UP000462435">
    <property type="component" value="Unassembled WGS sequence"/>
</dbReference>
<dbReference type="InterPro" id="IPR011701">
    <property type="entry name" value="MFS"/>
</dbReference>
<keyword evidence="5 8" id="KW-0812">Transmembrane</keyword>
<organism evidence="10 11">
    <name type="scientific">Herbaspirillum frisingense</name>
    <dbReference type="NCBI Taxonomy" id="92645"/>
    <lineage>
        <taxon>Bacteria</taxon>
        <taxon>Pseudomonadati</taxon>
        <taxon>Pseudomonadota</taxon>
        <taxon>Betaproteobacteria</taxon>
        <taxon>Burkholderiales</taxon>
        <taxon>Oxalobacteraceae</taxon>
        <taxon>Herbaspirillum</taxon>
    </lineage>
</organism>
<evidence type="ECO:0000313" key="11">
    <source>
        <dbReference type="Proteomes" id="UP000462435"/>
    </source>
</evidence>
<feature type="transmembrane region" description="Helical" evidence="8">
    <location>
        <begin position="408"/>
        <end position="433"/>
    </location>
</feature>
<feature type="transmembrane region" description="Helical" evidence="8">
    <location>
        <begin position="175"/>
        <end position="192"/>
    </location>
</feature>
<feature type="transmembrane region" description="Helical" evidence="8">
    <location>
        <begin position="311"/>
        <end position="332"/>
    </location>
</feature>
<keyword evidence="6 8" id="KW-1133">Transmembrane helix</keyword>
<evidence type="ECO:0000256" key="4">
    <source>
        <dbReference type="ARBA" id="ARBA00022475"/>
    </source>
</evidence>
<protein>
    <submittedName>
        <fullName evidence="10">Putative transport protein HsrA</fullName>
    </submittedName>
</protein>
<dbReference type="AlphaFoldDB" id="A0A7V8FTI0"/>
<evidence type="ECO:0000313" key="10">
    <source>
        <dbReference type="EMBL" id="KAF1038129.1"/>
    </source>
</evidence>
<dbReference type="CDD" id="cd17321">
    <property type="entry name" value="MFS_MMR_MDR_like"/>
    <property type="match status" value="1"/>
</dbReference>
<accession>A0A7V8FTI0</accession>
<name>A0A7V8FTI0_9BURK</name>
<dbReference type="PROSITE" id="PS50850">
    <property type="entry name" value="MFS"/>
    <property type="match status" value="1"/>
</dbReference>
<evidence type="ECO:0000256" key="6">
    <source>
        <dbReference type="ARBA" id="ARBA00022989"/>
    </source>
</evidence>
<evidence type="ECO:0000256" key="3">
    <source>
        <dbReference type="ARBA" id="ARBA00022448"/>
    </source>
</evidence>
<dbReference type="EMBL" id="WNDX01000171">
    <property type="protein sequence ID" value="KAF1038129.1"/>
    <property type="molecule type" value="Genomic_DNA"/>
</dbReference>
<dbReference type="Pfam" id="PF07690">
    <property type="entry name" value="MFS_1"/>
    <property type="match status" value="1"/>
</dbReference>
<dbReference type="PANTHER" id="PTHR42718:SF9">
    <property type="entry name" value="MAJOR FACILITATOR SUPERFAMILY MULTIDRUG TRANSPORTER MFSC"/>
    <property type="match status" value="1"/>
</dbReference>
<feature type="transmembrane region" description="Helical" evidence="8">
    <location>
        <begin position="204"/>
        <end position="225"/>
    </location>
</feature>
<keyword evidence="7 8" id="KW-0472">Membrane</keyword>
<feature type="transmembrane region" description="Helical" evidence="8">
    <location>
        <begin position="87"/>
        <end position="106"/>
    </location>
</feature>
<dbReference type="InterPro" id="IPR020846">
    <property type="entry name" value="MFS_dom"/>
</dbReference>
<dbReference type="InterPro" id="IPR036259">
    <property type="entry name" value="MFS_trans_sf"/>
</dbReference>
<gene>
    <name evidence="10" type="primary">hsrA_4</name>
    <name evidence="10" type="ORF">GAK35_03853</name>
</gene>
<keyword evidence="3" id="KW-0813">Transport</keyword>
<feature type="transmembrane region" description="Helical" evidence="8">
    <location>
        <begin position="344"/>
        <end position="364"/>
    </location>
</feature>
<evidence type="ECO:0000256" key="8">
    <source>
        <dbReference type="SAM" id="Phobius"/>
    </source>
</evidence>
<dbReference type="Gene3D" id="1.20.1250.20">
    <property type="entry name" value="MFS general substrate transporter like domains"/>
    <property type="match status" value="1"/>
</dbReference>
<comment type="similarity">
    <text evidence="2">Belongs to the major facilitator superfamily. EmrB family.</text>
</comment>
<dbReference type="PRINTS" id="PR01036">
    <property type="entry name" value="TCRTETB"/>
</dbReference>
<feature type="transmembrane region" description="Helical" evidence="8">
    <location>
        <begin position="112"/>
        <end position="133"/>
    </location>
</feature>
<keyword evidence="4" id="KW-1003">Cell membrane</keyword>
<dbReference type="InterPro" id="IPR004638">
    <property type="entry name" value="EmrB-like"/>
</dbReference>
<dbReference type="GO" id="GO:0022857">
    <property type="term" value="F:transmembrane transporter activity"/>
    <property type="evidence" value="ECO:0007669"/>
    <property type="project" value="InterPro"/>
</dbReference>
<evidence type="ECO:0000256" key="1">
    <source>
        <dbReference type="ARBA" id="ARBA00004651"/>
    </source>
</evidence>
<comment type="caution">
    <text evidence="10">The sequence shown here is derived from an EMBL/GenBank/DDBJ whole genome shotgun (WGS) entry which is preliminary data.</text>
</comment>
<dbReference type="SUPFAM" id="SSF103473">
    <property type="entry name" value="MFS general substrate transporter"/>
    <property type="match status" value="1"/>
</dbReference>
<evidence type="ECO:0000256" key="5">
    <source>
        <dbReference type="ARBA" id="ARBA00022692"/>
    </source>
</evidence>
<evidence type="ECO:0000256" key="7">
    <source>
        <dbReference type="ARBA" id="ARBA00023136"/>
    </source>
</evidence>
<dbReference type="NCBIfam" id="TIGR00711">
    <property type="entry name" value="efflux_EmrB"/>
    <property type="match status" value="1"/>
</dbReference>
<feature type="transmembrane region" description="Helical" evidence="8">
    <location>
        <begin position="55"/>
        <end position="75"/>
    </location>
</feature>